<evidence type="ECO:0000256" key="15">
    <source>
        <dbReference type="SAM" id="Phobius"/>
    </source>
</evidence>
<dbReference type="InterPro" id="IPR036097">
    <property type="entry name" value="HisK_dim/P_sf"/>
</dbReference>
<proteinExistence type="predicted"/>
<keyword evidence="12" id="KW-0902">Two-component regulatory system</keyword>
<evidence type="ECO:0000256" key="4">
    <source>
        <dbReference type="ARBA" id="ARBA00022475"/>
    </source>
</evidence>
<dbReference type="SMART" id="SM00388">
    <property type="entry name" value="HisKA"/>
    <property type="match status" value="1"/>
</dbReference>
<dbReference type="Pfam" id="PF02518">
    <property type="entry name" value="HATPase_c"/>
    <property type="match status" value="1"/>
</dbReference>
<dbReference type="SUPFAM" id="SSF47384">
    <property type="entry name" value="Homodimeric domain of signal transducing histidine kinase"/>
    <property type="match status" value="1"/>
</dbReference>
<comment type="catalytic activity">
    <reaction evidence="1">
        <text>ATP + protein L-histidine = ADP + protein N-phospho-L-histidine.</text>
        <dbReference type="EC" id="2.7.13.3"/>
    </reaction>
</comment>
<comment type="subcellular location">
    <subcellularLocation>
        <location evidence="2">Cell membrane</location>
        <topology evidence="2">Multi-pass membrane protein</topology>
    </subcellularLocation>
</comment>
<reference evidence="18" key="1">
    <citation type="journal article" date="2016" name="Genome Announc.">
        <title>Draft Genome Sequence of the Syntrophic Lactate-Degrading Bacterium Tepidanaerobacter syntrophicus JLT.</title>
        <authorList>
            <person name="Matsuura N."/>
            <person name="Ohashi A."/>
            <person name="Tourlousse D.M."/>
            <person name="Sekiguchi Y."/>
        </authorList>
    </citation>
    <scope>NUCLEOTIDE SEQUENCE [LARGE SCALE GENOMIC DNA]</scope>
    <source>
        <strain evidence="18">JL</strain>
    </source>
</reference>
<evidence type="ECO:0000256" key="11">
    <source>
        <dbReference type="ARBA" id="ARBA00022989"/>
    </source>
</evidence>
<dbReference type="InterPro" id="IPR003660">
    <property type="entry name" value="HAMP_dom"/>
</dbReference>
<evidence type="ECO:0000256" key="5">
    <source>
        <dbReference type="ARBA" id="ARBA00022553"/>
    </source>
</evidence>
<dbReference type="Gene3D" id="6.10.340.10">
    <property type="match status" value="1"/>
</dbReference>
<evidence type="ECO:0000256" key="2">
    <source>
        <dbReference type="ARBA" id="ARBA00004651"/>
    </source>
</evidence>
<dbReference type="SUPFAM" id="SSF103190">
    <property type="entry name" value="Sensory domain-like"/>
    <property type="match status" value="1"/>
</dbReference>
<keyword evidence="8" id="KW-0547">Nucleotide-binding</keyword>
<keyword evidence="11 15" id="KW-1133">Transmembrane helix</keyword>
<feature type="transmembrane region" description="Helical" evidence="15">
    <location>
        <begin position="12"/>
        <end position="33"/>
    </location>
</feature>
<evidence type="ECO:0000256" key="8">
    <source>
        <dbReference type="ARBA" id="ARBA00022741"/>
    </source>
</evidence>
<dbReference type="InterPro" id="IPR036890">
    <property type="entry name" value="HATPase_C_sf"/>
</dbReference>
<accession>A0A0U9HEG0</accession>
<dbReference type="GO" id="GO:0005886">
    <property type="term" value="C:plasma membrane"/>
    <property type="evidence" value="ECO:0007669"/>
    <property type="project" value="UniProtKB-SubCell"/>
</dbReference>
<evidence type="ECO:0000313" key="18">
    <source>
        <dbReference type="EMBL" id="GAQ25218.1"/>
    </source>
</evidence>
<dbReference type="FunFam" id="1.10.287.130:FF:000008">
    <property type="entry name" value="Two-component sensor histidine kinase"/>
    <property type="match status" value="1"/>
</dbReference>
<feature type="domain" description="HAMP" evidence="17">
    <location>
        <begin position="202"/>
        <end position="254"/>
    </location>
</feature>
<dbReference type="SUPFAM" id="SSF55874">
    <property type="entry name" value="ATPase domain of HSP90 chaperone/DNA topoisomerase II/histidine kinase"/>
    <property type="match status" value="1"/>
</dbReference>
<evidence type="ECO:0000256" key="7">
    <source>
        <dbReference type="ARBA" id="ARBA00022692"/>
    </source>
</evidence>
<dbReference type="CDD" id="cd00075">
    <property type="entry name" value="HATPase"/>
    <property type="match status" value="1"/>
</dbReference>
<dbReference type="InterPro" id="IPR004358">
    <property type="entry name" value="Sig_transdc_His_kin-like_C"/>
</dbReference>
<dbReference type="CDD" id="cd06225">
    <property type="entry name" value="HAMP"/>
    <property type="match status" value="1"/>
</dbReference>
<evidence type="ECO:0000259" key="17">
    <source>
        <dbReference type="PROSITE" id="PS50885"/>
    </source>
</evidence>
<dbReference type="RefSeq" id="WP_059032623.1">
    <property type="nucleotide sequence ID" value="NZ_BSDN01000002.1"/>
</dbReference>
<keyword evidence="6" id="KW-0808">Transferase</keyword>
<dbReference type="Gene3D" id="3.30.565.10">
    <property type="entry name" value="Histidine kinase-like ATPase, C-terminal domain"/>
    <property type="match status" value="1"/>
</dbReference>
<keyword evidence="4" id="KW-1003">Cell membrane</keyword>
<feature type="domain" description="Histidine kinase" evidence="16">
    <location>
        <begin position="269"/>
        <end position="480"/>
    </location>
</feature>
<evidence type="ECO:0000256" key="13">
    <source>
        <dbReference type="ARBA" id="ARBA00023136"/>
    </source>
</evidence>
<dbReference type="InterPro" id="IPR003594">
    <property type="entry name" value="HATPase_dom"/>
</dbReference>
<dbReference type="SMART" id="SM00387">
    <property type="entry name" value="HATPase_c"/>
    <property type="match status" value="1"/>
</dbReference>
<dbReference type="FunFam" id="3.30.565.10:FF:000006">
    <property type="entry name" value="Sensor histidine kinase WalK"/>
    <property type="match status" value="1"/>
</dbReference>
<dbReference type="PROSITE" id="PS50109">
    <property type="entry name" value="HIS_KIN"/>
    <property type="match status" value="1"/>
</dbReference>
<dbReference type="CDD" id="cd00082">
    <property type="entry name" value="HisKA"/>
    <property type="match status" value="1"/>
</dbReference>
<dbReference type="GO" id="GO:0005524">
    <property type="term" value="F:ATP binding"/>
    <property type="evidence" value="ECO:0007669"/>
    <property type="project" value="UniProtKB-KW"/>
</dbReference>
<evidence type="ECO:0000256" key="3">
    <source>
        <dbReference type="ARBA" id="ARBA00012438"/>
    </source>
</evidence>
<dbReference type="SMART" id="SM00304">
    <property type="entry name" value="HAMP"/>
    <property type="match status" value="1"/>
</dbReference>
<keyword evidence="14" id="KW-0175">Coiled coil</keyword>
<keyword evidence="10" id="KW-0067">ATP-binding</keyword>
<dbReference type="InterPro" id="IPR029151">
    <property type="entry name" value="Sensor-like_sf"/>
</dbReference>
<dbReference type="OrthoDB" id="9796330at2"/>
<evidence type="ECO:0000256" key="14">
    <source>
        <dbReference type="SAM" id="Coils"/>
    </source>
</evidence>
<dbReference type="SUPFAM" id="SSF158472">
    <property type="entry name" value="HAMP domain-like"/>
    <property type="match status" value="1"/>
</dbReference>
<dbReference type="GO" id="GO:0000155">
    <property type="term" value="F:phosphorelay sensor kinase activity"/>
    <property type="evidence" value="ECO:0007669"/>
    <property type="project" value="InterPro"/>
</dbReference>
<feature type="coiled-coil region" evidence="14">
    <location>
        <begin position="235"/>
        <end position="269"/>
    </location>
</feature>
<dbReference type="AlphaFoldDB" id="A0A0U9HEG0"/>
<evidence type="ECO:0000313" key="19">
    <source>
        <dbReference type="Proteomes" id="UP000062160"/>
    </source>
</evidence>
<evidence type="ECO:0000256" key="10">
    <source>
        <dbReference type="ARBA" id="ARBA00022840"/>
    </source>
</evidence>
<dbReference type="PROSITE" id="PS50885">
    <property type="entry name" value="HAMP"/>
    <property type="match status" value="1"/>
</dbReference>
<dbReference type="PANTHER" id="PTHR45528:SF1">
    <property type="entry name" value="SENSOR HISTIDINE KINASE CPXA"/>
    <property type="match status" value="1"/>
</dbReference>
<evidence type="ECO:0000256" key="1">
    <source>
        <dbReference type="ARBA" id="ARBA00000085"/>
    </source>
</evidence>
<dbReference type="InterPro" id="IPR050398">
    <property type="entry name" value="HssS/ArlS-like"/>
</dbReference>
<dbReference type="Gene3D" id="1.10.287.130">
    <property type="match status" value="1"/>
</dbReference>
<sequence>MRKNKIAIKLSVYFAIALLTFSIIIGSMFFYLFRNYTIEIHKNELLKYAMSLSNILSTEENRNLSRGMGGYGAYLRFIVDVADTDVWILDKNMELTTAGKGPGMMSGKYNLSGLPPNAEELIMQVLQGETAFSEGFSETLAQPTLTVGTPIKNESGEIIGAVLLHSPIEGTKSAVNKGLSILITSMLLALAITSVLSLFFSYSFTKPLNKMKEVALQLSAGDYAAKCNINQNDEIGELANTIDSLAVRLDEASKESSKLEKLRREFVANISHELRTPITVIRGSLEALHDKVVTDPDKVEEYQIQMINEAKFLERLVSDLLDLSKLQNAEFAIDKSTISINDVISDVTRSATQLANKKNIEIKTKFEDDTINIQGDYGRLRQMFLILIDNAIKFSPNNSTIEILATKNEVSIRDNGPGIDDADLPYIFDRFFKTHGQENKSGTGLGLAIAKQIAERHNIMLTAENNPDGGAKFICKLPRD</sequence>
<dbReference type="EC" id="2.7.13.3" evidence="3"/>
<keyword evidence="9 18" id="KW-0418">Kinase</keyword>
<keyword evidence="13 15" id="KW-0472">Membrane</keyword>
<evidence type="ECO:0000259" key="16">
    <source>
        <dbReference type="PROSITE" id="PS50109"/>
    </source>
</evidence>
<gene>
    <name evidence="18" type="ORF">TSYNT_7236</name>
</gene>
<dbReference type="Proteomes" id="UP000062160">
    <property type="component" value="Unassembled WGS sequence"/>
</dbReference>
<dbReference type="Pfam" id="PF00672">
    <property type="entry name" value="HAMP"/>
    <property type="match status" value="1"/>
</dbReference>
<feature type="transmembrane region" description="Helical" evidence="15">
    <location>
        <begin position="179"/>
        <end position="202"/>
    </location>
</feature>
<protein>
    <recommendedName>
        <fullName evidence="3">histidine kinase</fullName>
        <ecNumber evidence="3">2.7.13.3</ecNumber>
    </recommendedName>
</protein>
<dbReference type="InterPro" id="IPR005467">
    <property type="entry name" value="His_kinase_dom"/>
</dbReference>
<dbReference type="InterPro" id="IPR003661">
    <property type="entry name" value="HisK_dim/P_dom"/>
</dbReference>
<dbReference type="PANTHER" id="PTHR45528">
    <property type="entry name" value="SENSOR HISTIDINE KINASE CPXA"/>
    <property type="match status" value="1"/>
</dbReference>
<organism evidence="18">
    <name type="scientific">Tepidanaerobacter syntrophicus</name>
    <dbReference type="NCBI Taxonomy" id="224999"/>
    <lineage>
        <taxon>Bacteria</taxon>
        <taxon>Bacillati</taxon>
        <taxon>Bacillota</taxon>
        <taxon>Clostridia</taxon>
        <taxon>Thermosediminibacterales</taxon>
        <taxon>Tepidanaerobacteraceae</taxon>
        <taxon>Tepidanaerobacter</taxon>
    </lineage>
</organism>
<keyword evidence="5" id="KW-0597">Phosphoprotein</keyword>
<evidence type="ECO:0000256" key="6">
    <source>
        <dbReference type="ARBA" id="ARBA00022679"/>
    </source>
</evidence>
<keyword evidence="7 15" id="KW-0812">Transmembrane</keyword>
<dbReference type="EMBL" id="DF977001">
    <property type="protein sequence ID" value="GAQ25218.1"/>
    <property type="molecule type" value="Genomic_DNA"/>
</dbReference>
<name>A0A0U9HEG0_9FIRM</name>
<evidence type="ECO:0000256" key="12">
    <source>
        <dbReference type="ARBA" id="ARBA00023012"/>
    </source>
</evidence>
<dbReference type="PRINTS" id="PR00344">
    <property type="entry name" value="BCTRLSENSOR"/>
</dbReference>
<keyword evidence="19" id="KW-1185">Reference proteome</keyword>
<dbReference type="Pfam" id="PF00512">
    <property type="entry name" value="HisKA"/>
    <property type="match status" value="1"/>
</dbReference>
<dbReference type="STRING" id="224999.GCA_001485475_01233"/>
<evidence type="ECO:0000256" key="9">
    <source>
        <dbReference type="ARBA" id="ARBA00022777"/>
    </source>
</evidence>